<sequence>MTFHARLLLPQPGTPLMVFHIRLDGMEGHLGLVQGRLVGGRPEVSELGRQCMLRLRALGLRSHPLSQMVAVAVDNHGRLADLLRRSAGLLEAGDTLLLLCPDAAAYSRALRELQGAPSARRAAMPTGSRVLSPGAPPPVLHEVWSGPADDVRPLAADGVAEPRPFMTLAFA</sequence>
<dbReference type="RefSeq" id="WP_341376277.1">
    <property type="nucleotide sequence ID" value="NZ_JBBUTF010000025.1"/>
</dbReference>
<comment type="caution">
    <text evidence="1">The sequence shown here is derived from an EMBL/GenBank/DDBJ whole genome shotgun (WGS) entry which is preliminary data.</text>
</comment>
<organism evidence="1 2">
    <name type="scientific">Pseudaquabacterium rugosum</name>
    <dbReference type="NCBI Taxonomy" id="2984194"/>
    <lineage>
        <taxon>Bacteria</taxon>
        <taxon>Pseudomonadati</taxon>
        <taxon>Pseudomonadota</taxon>
        <taxon>Betaproteobacteria</taxon>
        <taxon>Burkholderiales</taxon>
        <taxon>Sphaerotilaceae</taxon>
        <taxon>Pseudaquabacterium</taxon>
    </lineage>
</organism>
<keyword evidence="2" id="KW-1185">Reference proteome</keyword>
<evidence type="ECO:0000313" key="1">
    <source>
        <dbReference type="EMBL" id="MEK8028490.1"/>
    </source>
</evidence>
<dbReference type="Proteomes" id="UP001368500">
    <property type="component" value="Unassembled WGS sequence"/>
</dbReference>
<protein>
    <submittedName>
        <fullName evidence="1">Uncharacterized protein</fullName>
    </submittedName>
</protein>
<reference evidence="1 2" key="1">
    <citation type="submission" date="2024-04" db="EMBL/GenBank/DDBJ databases">
        <title>Novel species of the genus Ideonella isolated from streams.</title>
        <authorList>
            <person name="Lu H."/>
        </authorList>
    </citation>
    <scope>NUCLEOTIDE SEQUENCE [LARGE SCALE GENOMIC DNA]</scope>
    <source>
        <strain evidence="1 2">BYS139W</strain>
    </source>
</reference>
<dbReference type="EMBL" id="JBBUTF010000025">
    <property type="protein sequence ID" value="MEK8028490.1"/>
    <property type="molecule type" value="Genomic_DNA"/>
</dbReference>
<evidence type="ECO:0000313" key="2">
    <source>
        <dbReference type="Proteomes" id="UP001368500"/>
    </source>
</evidence>
<accession>A0ABU9BIK3</accession>
<proteinExistence type="predicted"/>
<name>A0ABU9BIK3_9BURK</name>
<gene>
    <name evidence="1" type="ORF">AACH11_21230</name>
</gene>